<keyword evidence="1" id="KW-0677">Repeat</keyword>
<feature type="region of interest" description="Disordered" evidence="4">
    <location>
        <begin position="1264"/>
        <end position="1365"/>
    </location>
</feature>
<dbReference type="OMA" id="FRFCELC"/>
<evidence type="ECO:0000256" key="3">
    <source>
        <dbReference type="PROSITE-ProRule" id="PRU00103"/>
    </source>
</evidence>
<dbReference type="SMART" id="SM00248">
    <property type="entry name" value="ANK"/>
    <property type="match status" value="2"/>
</dbReference>
<dbReference type="InterPro" id="IPR036770">
    <property type="entry name" value="Ankyrin_rpt-contain_sf"/>
</dbReference>
<dbReference type="CDD" id="cd17063">
    <property type="entry name" value="Ubl_ANKRD60"/>
    <property type="match status" value="1"/>
</dbReference>
<dbReference type="InterPro" id="IPR000626">
    <property type="entry name" value="Ubiquitin-like_dom"/>
</dbReference>
<proteinExistence type="predicted"/>
<dbReference type="InterPro" id="IPR029071">
    <property type="entry name" value="Ubiquitin-like_domsf"/>
</dbReference>
<evidence type="ECO:0000313" key="6">
    <source>
        <dbReference type="EMBL" id="GCC19811.1"/>
    </source>
</evidence>
<dbReference type="Gene3D" id="1.25.40.20">
    <property type="entry name" value="Ankyrin repeat-containing domain"/>
    <property type="match status" value="1"/>
</dbReference>
<feature type="compositionally biased region" description="Polar residues" evidence="4">
    <location>
        <begin position="413"/>
        <end position="426"/>
    </location>
</feature>
<dbReference type="PROSITE" id="PS50297">
    <property type="entry name" value="ANK_REP_REGION"/>
    <property type="match status" value="1"/>
</dbReference>
<reference evidence="6 7" key="1">
    <citation type="journal article" date="2018" name="Nat. Ecol. Evol.">
        <title>Shark genomes provide insights into elasmobranch evolution and the origin of vertebrates.</title>
        <authorList>
            <person name="Hara Y"/>
            <person name="Yamaguchi K"/>
            <person name="Onimaru K"/>
            <person name="Kadota M"/>
            <person name="Koyanagi M"/>
            <person name="Keeley SD"/>
            <person name="Tatsumi K"/>
            <person name="Tanaka K"/>
            <person name="Motone F"/>
            <person name="Kageyama Y"/>
            <person name="Nozu R"/>
            <person name="Adachi N"/>
            <person name="Nishimura O"/>
            <person name="Nakagawa R"/>
            <person name="Tanegashima C"/>
            <person name="Kiyatake I"/>
            <person name="Matsumoto R"/>
            <person name="Murakumo K"/>
            <person name="Nishida K"/>
            <person name="Terakita A"/>
            <person name="Kuratani S"/>
            <person name="Sato K"/>
            <person name="Hyodo S Kuraku.S."/>
        </authorList>
    </citation>
    <scope>NUCLEOTIDE SEQUENCE [LARGE SCALE GENOMIC DNA]</scope>
</reference>
<protein>
    <recommendedName>
        <fullName evidence="5">Ubiquitin-like domain-containing protein</fullName>
    </recommendedName>
</protein>
<feature type="region of interest" description="Disordered" evidence="4">
    <location>
        <begin position="558"/>
        <end position="582"/>
    </location>
</feature>
<dbReference type="InterPro" id="IPR021133">
    <property type="entry name" value="HEAT_type_2"/>
</dbReference>
<feature type="repeat" description="ANK" evidence="2">
    <location>
        <begin position="1122"/>
        <end position="1154"/>
    </location>
</feature>
<dbReference type="InterPro" id="IPR051023">
    <property type="entry name" value="PP2A_Regulatory_Subunit_A"/>
</dbReference>
<dbReference type="InterPro" id="IPR000357">
    <property type="entry name" value="HEAT"/>
</dbReference>
<dbReference type="SUPFAM" id="SSF54236">
    <property type="entry name" value="Ubiquitin-like"/>
    <property type="match status" value="1"/>
</dbReference>
<dbReference type="EMBL" id="BEZZ01001608">
    <property type="protein sequence ID" value="GCC19811.1"/>
    <property type="molecule type" value="Genomic_DNA"/>
</dbReference>
<dbReference type="PANTHER" id="PTHR10648:SF7">
    <property type="entry name" value="WW-BINDING DOMAIN-CONTAINING PROTEIN-RELATED"/>
    <property type="match status" value="1"/>
</dbReference>
<dbReference type="SMART" id="SM00213">
    <property type="entry name" value="UBQ"/>
    <property type="match status" value="1"/>
</dbReference>
<dbReference type="Pfam" id="PF12796">
    <property type="entry name" value="Ank_2"/>
    <property type="match status" value="1"/>
</dbReference>
<feature type="compositionally biased region" description="Polar residues" evidence="4">
    <location>
        <begin position="358"/>
        <end position="375"/>
    </location>
</feature>
<dbReference type="InterPro" id="IPR002110">
    <property type="entry name" value="Ankyrin_rpt"/>
</dbReference>
<dbReference type="STRING" id="137246.A0A401RNQ0"/>
<dbReference type="PANTHER" id="PTHR10648">
    <property type="entry name" value="SERINE/THREONINE-PROTEIN PHOSPHATASE PP2A 65 KDA REGULATORY SUBUNIT"/>
    <property type="match status" value="1"/>
</dbReference>
<evidence type="ECO:0000313" key="7">
    <source>
        <dbReference type="Proteomes" id="UP000287033"/>
    </source>
</evidence>
<dbReference type="GO" id="GO:0005737">
    <property type="term" value="C:cytoplasm"/>
    <property type="evidence" value="ECO:0007669"/>
    <property type="project" value="TreeGrafter"/>
</dbReference>
<evidence type="ECO:0000256" key="1">
    <source>
        <dbReference type="ARBA" id="ARBA00022737"/>
    </source>
</evidence>
<dbReference type="Pfam" id="PF14560">
    <property type="entry name" value="Ubiquitin_2"/>
    <property type="match status" value="1"/>
</dbReference>
<dbReference type="PROSITE" id="PS50077">
    <property type="entry name" value="HEAT_REPEAT"/>
    <property type="match status" value="1"/>
</dbReference>
<feature type="compositionally biased region" description="Acidic residues" evidence="4">
    <location>
        <begin position="559"/>
        <end position="575"/>
    </location>
</feature>
<gene>
    <name evidence="6" type="ORF">chiPu_0018548</name>
</gene>
<comment type="caution">
    <text evidence="6">The sequence shown here is derived from an EMBL/GenBank/DDBJ whole genome shotgun (WGS) entry which is preliminary data.</text>
</comment>
<dbReference type="FunFam" id="1.25.10.10:FF:000161">
    <property type="entry name" value="serine/threonine-protein phosphatase 4 regulatory subunit 1"/>
    <property type="match status" value="1"/>
</dbReference>
<dbReference type="Pfam" id="PF15017">
    <property type="entry name" value="WRNPLPNID"/>
    <property type="match status" value="1"/>
</dbReference>
<accession>A0A401RNQ0</accession>
<feature type="repeat" description="HEAT" evidence="3">
    <location>
        <begin position="291"/>
        <end position="329"/>
    </location>
</feature>
<feature type="compositionally biased region" description="Polar residues" evidence="4">
    <location>
        <begin position="382"/>
        <end position="402"/>
    </location>
</feature>
<keyword evidence="2" id="KW-0040">ANK repeat</keyword>
<dbReference type="Pfam" id="PF02985">
    <property type="entry name" value="HEAT"/>
    <property type="match status" value="1"/>
</dbReference>
<dbReference type="InterPro" id="IPR011989">
    <property type="entry name" value="ARM-like"/>
</dbReference>
<keyword evidence="7" id="KW-1185">Reference proteome</keyword>
<organism evidence="6 7">
    <name type="scientific">Chiloscyllium punctatum</name>
    <name type="common">Brownbanded bambooshark</name>
    <name type="synonym">Hemiscyllium punctatum</name>
    <dbReference type="NCBI Taxonomy" id="137246"/>
    <lineage>
        <taxon>Eukaryota</taxon>
        <taxon>Metazoa</taxon>
        <taxon>Chordata</taxon>
        <taxon>Craniata</taxon>
        <taxon>Vertebrata</taxon>
        <taxon>Chondrichthyes</taxon>
        <taxon>Elasmobranchii</taxon>
        <taxon>Galeomorphii</taxon>
        <taxon>Galeoidea</taxon>
        <taxon>Orectolobiformes</taxon>
        <taxon>Hemiscylliidae</taxon>
        <taxon>Chiloscyllium</taxon>
    </lineage>
</organism>
<dbReference type="Proteomes" id="UP000287033">
    <property type="component" value="Unassembled WGS sequence"/>
</dbReference>
<dbReference type="PROSITE" id="PS50088">
    <property type="entry name" value="ANK_REPEAT"/>
    <property type="match status" value="2"/>
</dbReference>
<evidence type="ECO:0000256" key="4">
    <source>
        <dbReference type="SAM" id="MobiDB-lite"/>
    </source>
</evidence>
<dbReference type="PROSITE" id="PS50053">
    <property type="entry name" value="UBIQUITIN_2"/>
    <property type="match status" value="1"/>
</dbReference>
<sequence>MAGLSLYYEDSQDELEEFGFDEYSSDCDGVRITSFLDLTNQDEMTPLSRLEKYAASDNVFNRQIVARGLLDVLRAFSDDEKDFLAVMETIVRLSEDTEPTVRAELMEQVPHLAMFLQENRPSFPTAFSKYLVPIVVRYLTDPNNQVRKTSQAALLVLLEQELIDRTDVEVKVCPVLLDLTAPDSDDDYKIEAVAIICKMASILTGEITERLLLFRFCELCSDGKLFHVRKVCATNFGDISNTVGQEATEKYLIPRFFQLCSDNVWGIRKACAECFMAVSCSVTPEVRRTKLSPLFINLISDPSRWVRQAAFQSLGPFISTFANPSSAGLYIKEDGTLSIRQLDNSGADVSAMSRELSQIRSQGTLQNPTSLTKVESSCRDSLPQQDEISETNRSCQPSTSNGSHEDQMKMSLSKPSNSTDPASATGNQAAMDCAEVKGKCVLTDDCSDVAITEETERICTTSPSLSLEHSGDLFNSFVYWREPLPDINFDLELLQSVVEDDQRDQRVTSVSGSLTEGFTRNNELEKVLETLQAHLDDPDVQAQVQVITAALRAARLDSAVEEEPSTGTENAEEIQAELSQSSQGLSVSTLTSSINTDMSQSLESAVEFAAMTPEHSIQCLESDEREQNMSLSNQPCCDVGSLEMEHNDSLLFGEDQSKVQDIIPQPLLDQYLSMTDPSRAQTVDTEITKHCAYSLPGVALTLGRQNWHCLKNTYETLASDVQWKVRRTLAFSIHELAVILGDQLTAADLVPIFNGFLKDLDEVRIGVLKHLYDFLKLLHVEKRREYLYQLQEFMVTDNSRNWRFRYELAEQVILLLELYNSNDIHDYLRHIALSLCSDKVAEVRWISFKLVVEILKKFYATASEPLAVNFMNELTLRFCHCSKWIGRQAFAFICQAVVEEECMPVSQFVEHLLPSLLGLATDPVPNVRVLLAKALRHTLLEKTYFTEAENPHVEAVEEIVLILQSDRDRDWWVWAFHWDSQCETEPVNVLMAQERNCSLRIHLEDTGETFKLKKCHSKMTVGELKTNLELVTGIPANMQRLYYMDEGEMPDNVTLKYNGVIKNSTIKMKTWFQDGWQQLLHAAAHNDIEKLISLGVTKDTEYSTPNFRQLDTKQKAAWIAERAFVALFIAAHRGHVSTVNFLLMNGANPKTKTASGRTALHMAVVMARSECIDQLLLHGAEADDPDGDGETLMSLAQMTGHLDNISKLFQVQWKKRTAGIKTSSLMDKSALFAHQKFDSTLETWRKGPYGTLYLANLLKPGEPRAGTIRVQRNPVRKNRPTRTARPAGHRKSSKQAQNPNPIAVIDKAQDDISLTKPSDSWKKEATSTEVKVNNKSLRQDASLSANVKSKGSITKPQKGGQVNPS</sequence>
<dbReference type="Gene3D" id="1.25.10.10">
    <property type="entry name" value="Leucine-rich Repeat Variant"/>
    <property type="match status" value="3"/>
</dbReference>
<name>A0A401RNQ0_CHIPU</name>
<dbReference type="SUPFAM" id="SSF48371">
    <property type="entry name" value="ARM repeat"/>
    <property type="match status" value="1"/>
</dbReference>
<feature type="domain" description="Ubiquitin-like" evidence="5">
    <location>
        <begin position="1018"/>
        <end position="1075"/>
    </location>
</feature>
<dbReference type="GO" id="GO:0019888">
    <property type="term" value="F:protein phosphatase regulator activity"/>
    <property type="evidence" value="ECO:0007669"/>
    <property type="project" value="TreeGrafter"/>
</dbReference>
<dbReference type="OrthoDB" id="340346at2759"/>
<feature type="repeat" description="ANK" evidence="2">
    <location>
        <begin position="1155"/>
        <end position="1187"/>
    </location>
</feature>
<dbReference type="Gene3D" id="3.10.20.90">
    <property type="entry name" value="Phosphatidylinositol 3-kinase Catalytic Subunit, Chain A, domain 1"/>
    <property type="match status" value="1"/>
</dbReference>
<feature type="region of interest" description="Disordered" evidence="4">
    <location>
        <begin position="358"/>
        <end position="426"/>
    </location>
</feature>
<feature type="compositionally biased region" description="Basic residues" evidence="4">
    <location>
        <begin position="1274"/>
        <end position="1293"/>
    </location>
</feature>
<dbReference type="InterPro" id="IPR033461">
    <property type="entry name" value="WRNPLPNID"/>
</dbReference>
<feature type="compositionally biased region" description="Polar residues" evidence="4">
    <location>
        <begin position="1327"/>
        <end position="1365"/>
    </location>
</feature>
<dbReference type="InterPro" id="IPR016024">
    <property type="entry name" value="ARM-type_fold"/>
</dbReference>
<dbReference type="SUPFAM" id="SSF48403">
    <property type="entry name" value="Ankyrin repeat"/>
    <property type="match status" value="1"/>
</dbReference>
<evidence type="ECO:0000256" key="2">
    <source>
        <dbReference type="PROSITE-ProRule" id="PRU00023"/>
    </source>
</evidence>
<evidence type="ECO:0000259" key="5">
    <source>
        <dbReference type="PROSITE" id="PS50053"/>
    </source>
</evidence>